<dbReference type="GO" id="GO:0051701">
    <property type="term" value="P:biological process involved in interaction with host"/>
    <property type="evidence" value="ECO:0007669"/>
    <property type="project" value="TreeGrafter"/>
</dbReference>
<evidence type="ECO:0000259" key="1">
    <source>
        <dbReference type="Pfam" id="PF02470"/>
    </source>
</evidence>
<evidence type="ECO:0000259" key="2">
    <source>
        <dbReference type="Pfam" id="PF11887"/>
    </source>
</evidence>
<dbReference type="EMBL" id="RWKA01000001">
    <property type="protein sequence ID" value="TGB47525.1"/>
    <property type="molecule type" value="Genomic_DNA"/>
</dbReference>
<accession>A0A4Z0HYG1</accession>
<dbReference type="InterPro" id="IPR024516">
    <property type="entry name" value="Mce_C"/>
</dbReference>
<dbReference type="AlphaFoldDB" id="A0A4Z0HYG1"/>
<evidence type="ECO:0000313" key="3">
    <source>
        <dbReference type="EMBL" id="TGB47525.1"/>
    </source>
</evidence>
<keyword evidence="4" id="KW-1185">Reference proteome</keyword>
<dbReference type="InterPro" id="IPR005693">
    <property type="entry name" value="Mce"/>
</dbReference>
<comment type="caution">
    <text evidence="3">The sequence shown here is derived from an EMBL/GenBank/DDBJ whole genome shotgun (WGS) entry which is preliminary data.</text>
</comment>
<evidence type="ECO:0000313" key="4">
    <source>
        <dbReference type="Proteomes" id="UP000297792"/>
    </source>
</evidence>
<reference evidence="3 4" key="1">
    <citation type="submission" date="2018-12" db="EMBL/GenBank/DDBJ databases">
        <title>Draft genome sequences of Mycolicibacterium peregrinum isolated from a pig with lymphadenitis and from soil on the same Japanese pig farm.</title>
        <authorList>
            <person name="Komatsu T."/>
            <person name="Ohya K."/>
            <person name="Sawai K."/>
            <person name="Odoi J.O."/>
            <person name="Otsu K."/>
            <person name="Ota A."/>
            <person name="Ito T."/>
            <person name="Kawai M."/>
            <person name="Maruyama F."/>
        </authorList>
    </citation>
    <scope>NUCLEOTIDE SEQUENCE [LARGE SCALE GENOMIC DNA]</scope>
    <source>
        <strain evidence="3 4">138</strain>
    </source>
</reference>
<gene>
    <name evidence="3" type="ORF">EJD98_00945</name>
</gene>
<feature type="domain" description="Mammalian cell entry C-terminal" evidence="2">
    <location>
        <begin position="134"/>
        <end position="352"/>
    </location>
</feature>
<dbReference type="InterPro" id="IPR052336">
    <property type="entry name" value="MlaD_Phospholipid_Transporter"/>
</dbReference>
<name>A0A4Z0HYG1_MYCPR</name>
<organism evidence="3 4">
    <name type="scientific">Mycolicibacterium peregrinum</name>
    <name type="common">Mycobacterium peregrinum</name>
    <dbReference type="NCBI Taxonomy" id="43304"/>
    <lineage>
        <taxon>Bacteria</taxon>
        <taxon>Bacillati</taxon>
        <taxon>Actinomycetota</taxon>
        <taxon>Actinomycetes</taxon>
        <taxon>Mycobacteriales</taxon>
        <taxon>Mycobacteriaceae</taxon>
        <taxon>Mycolicibacterium</taxon>
    </lineage>
</organism>
<feature type="domain" description="Mce/MlaD" evidence="1">
    <location>
        <begin position="49"/>
        <end position="127"/>
    </location>
</feature>
<dbReference type="Pfam" id="PF11887">
    <property type="entry name" value="Mce4_CUP1"/>
    <property type="match status" value="1"/>
</dbReference>
<dbReference type="GO" id="GO:0005576">
    <property type="term" value="C:extracellular region"/>
    <property type="evidence" value="ECO:0007669"/>
    <property type="project" value="TreeGrafter"/>
</dbReference>
<protein>
    <submittedName>
        <fullName evidence="3">MCE family protein</fullName>
    </submittedName>
</protein>
<dbReference type="PANTHER" id="PTHR33371">
    <property type="entry name" value="INTERMEMBRANE PHOSPHOLIPID TRANSPORT SYSTEM BINDING PROTEIN MLAD-RELATED"/>
    <property type="match status" value="1"/>
</dbReference>
<dbReference type="Proteomes" id="UP000297792">
    <property type="component" value="Unassembled WGS sequence"/>
</dbReference>
<sequence length="409" mass="43901">MTQPAVPHAPLNKPKVPPYKLAGLILALVTALVFALTWMQFRGTFEKKTQLTVLSGRAGLSMDPGSKVTFNGVPIGRLASIDVVTVDDNPEAKLILDVKPQYLKLIPENVSAELRATTVFGNKYISFLSPPNPSTERLSPSTPIRAQGVTTEFNTLFETITAISEQIDPIKLNQTLTATAQALDGLGDKFGQSIVNGNDILSDLNPRMPQIRRDISGLADLGEVYANAAPDLFDGLTNAVTTARTLNEQRGNLDQALVAAVGFGNTGGDIFERGGPYLVRGAQDLLPTSALLDKYSPALFCTIRNYHDAGPKLAGALGGNGYSLQTHSLVLGVGNPYVYPDNLPRVNAKGGPEGRPGCWQPVTKDLWPMPYLVMDTGASIAPYNHLELGQPLVAEYVWGRQVGENTINP</sequence>
<dbReference type="RefSeq" id="WP_135358600.1">
    <property type="nucleotide sequence ID" value="NZ_RWJZ01000001.1"/>
</dbReference>
<dbReference type="InterPro" id="IPR003399">
    <property type="entry name" value="Mce/MlaD"/>
</dbReference>
<dbReference type="Pfam" id="PF02470">
    <property type="entry name" value="MlaD"/>
    <property type="match status" value="1"/>
</dbReference>
<proteinExistence type="predicted"/>
<dbReference type="PANTHER" id="PTHR33371:SF19">
    <property type="entry name" value="MCE-FAMILY PROTEIN MCE4A"/>
    <property type="match status" value="1"/>
</dbReference>
<dbReference type="NCBIfam" id="TIGR00996">
    <property type="entry name" value="Mtu_fam_mce"/>
    <property type="match status" value="1"/>
</dbReference>